<accession>A0AAV2SQH5</accession>
<dbReference type="EMBL" id="CAXKWB010100656">
    <property type="protein sequence ID" value="CAL4224625.1"/>
    <property type="molecule type" value="Genomic_DNA"/>
</dbReference>
<gene>
    <name evidence="2" type="ORF">MNOR_LOCUS39330</name>
</gene>
<feature type="non-terminal residue" evidence="2">
    <location>
        <position position="1"/>
    </location>
</feature>
<feature type="domain" description="EGF-like" evidence="1">
    <location>
        <begin position="116"/>
        <end position="127"/>
    </location>
</feature>
<comment type="caution">
    <text evidence="2">The sequence shown here is derived from an EMBL/GenBank/DDBJ whole genome shotgun (WGS) entry which is preliminary data.</text>
</comment>
<evidence type="ECO:0000313" key="2">
    <source>
        <dbReference type="EMBL" id="CAL4224625.1"/>
    </source>
</evidence>
<protein>
    <recommendedName>
        <fullName evidence="1">EGF-like domain-containing protein</fullName>
    </recommendedName>
</protein>
<evidence type="ECO:0000313" key="3">
    <source>
        <dbReference type="Proteomes" id="UP001497623"/>
    </source>
</evidence>
<proteinExistence type="predicted"/>
<evidence type="ECO:0000259" key="1">
    <source>
        <dbReference type="PROSITE" id="PS01186"/>
    </source>
</evidence>
<feature type="non-terminal residue" evidence="2">
    <location>
        <position position="129"/>
    </location>
</feature>
<dbReference type="Proteomes" id="UP001497623">
    <property type="component" value="Unassembled WGS sequence"/>
</dbReference>
<reference evidence="2 3" key="1">
    <citation type="submission" date="2024-05" db="EMBL/GenBank/DDBJ databases">
        <authorList>
            <person name="Wallberg A."/>
        </authorList>
    </citation>
    <scope>NUCLEOTIDE SEQUENCE [LARGE SCALE GENOMIC DNA]</scope>
</reference>
<organism evidence="2 3">
    <name type="scientific">Meganyctiphanes norvegica</name>
    <name type="common">Northern krill</name>
    <name type="synonym">Thysanopoda norvegica</name>
    <dbReference type="NCBI Taxonomy" id="48144"/>
    <lineage>
        <taxon>Eukaryota</taxon>
        <taxon>Metazoa</taxon>
        <taxon>Ecdysozoa</taxon>
        <taxon>Arthropoda</taxon>
        <taxon>Crustacea</taxon>
        <taxon>Multicrustacea</taxon>
        <taxon>Malacostraca</taxon>
        <taxon>Eumalacostraca</taxon>
        <taxon>Eucarida</taxon>
        <taxon>Euphausiacea</taxon>
        <taxon>Euphausiidae</taxon>
        <taxon>Meganyctiphanes</taxon>
    </lineage>
</organism>
<dbReference type="AlphaFoldDB" id="A0AAV2SQH5"/>
<name>A0AAV2SQH5_MEGNR</name>
<sequence length="129" mass="13844">IDDPVRPSCKKCVCVSTTPAPNTTTTVIPCDNPICPFNCSSLGTKVINDPERPDCKKCVCVSTTLAPKTTTESPLAQNNTTVKPYCNIDCGKGGECLLQEKCTLNIEPVCEEVAVCKCKEGFSGDRCQH</sequence>
<dbReference type="InterPro" id="IPR000742">
    <property type="entry name" value="EGF"/>
</dbReference>
<keyword evidence="3" id="KW-1185">Reference proteome</keyword>
<dbReference type="PROSITE" id="PS01186">
    <property type="entry name" value="EGF_2"/>
    <property type="match status" value="1"/>
</dbReference>